<dbReference type="InterPro" id="IPR051706">
    <property type="entry name" value="Glycosyltransferase_domain"/>
</dbReference>
<dbReference type="AlphaFoldDB" id="A0AAV5A6D9"/>
<reference evidence="5" key="1">
    <citation type="submission" date="2021-10" db="EMBL/GenBank/DDBJ databases">
        <title>De novo Genome Assembly of Clathrus columnatus (Basidiomycota, Fungi) Using Illumina and Nanopore Sequence Data.</title>
        <authorList>
            <person name="Ogiso-Tanaka E."/>
            <person name="Itagaki H."/>
            <person name="Hosoya T."/>
            <person name="Hosaka K."/>
        </authorList>
    </citation>
    <scope>NUCLEOTIDE SEQUENCE</scope>
    <source>
        <strain evidence="5">MO-923</strain>
    </source>
</reference>
<dbReference type="GO" id="GO:0016020">
    <property type="term" value="C:membrane"/>
    <property type="evidence" value="ECO:0007669"/>
    <property type="project" value="GOC"/>
</dbReference>
<feature type="transmembrane region" description="Helical" evidence="4">
    <location>
        <begin position="244"/>
        <end position="262"/>
    </location>
</feature>
<feature type="compositionally biased region" description="Basic and acidic residues" evidence="3">
    <location>
        <begin position="455"/>
        <end position="471"/>
    </location>
</feature>
<dbReference type="GO" id="GO:0000030">
    <property type="term" value="F:mannosyltransferase activity"/>
    <property type="evidence" value="ECO:0007669"/>
    <property type="project" value="TreeGrafter"/>
</dbReference>
<organism evidence="5 6">
    <name type="scientific">Clathrus columnatus</name>
    <dbReference type="NCBI Taxonomy" id="1419009"/>
    <lineage>
        <taxon>Eukaryota</taxon>
        <taxon>Fungi</taxon>
        <taxon>Dikarya</taxon>
        <taxon>Basidiomycota</taxon>
        <taxon>Agaricomycotina</taxon>
        <taxon>Agaricomycetes</taxon>
        <taxon>Phallomycetidae</taxon>
        <taxon>Phallales</taxon>
        <taxon>Clathraceae</taxon>
        <taxon>Clathrus</taxon>
    </lineage>
</organism>
<evidence type="ECO:0000256" key="3">
    <source>
        <dbReference type="SAM" id="MobiDB-lite"/>
    </source>
</evidence>
<protein>
    <recommendedName>
        <fullName evidence="7">Glycosyltransferase family 32 protein</fullName>
    </recommendedName>
</protein>
<dbReference type="GO" id="GO:0051999">
    <property type="term" value="P:mannosyl-inositol phosphorylceramide biosynthetic process"/>
    <property type="evidence" value="ECO:0007669"/>
    <property type="project" value="TreeGrafter"/>
</dbReference>
<dbReference type="EMBL" id="BPWL01000002">
    <property type="protein sequence ID" value="GJJ07480.1"/>
    <property type="molecule type" value="Genomic_DNA"/>
</dbReference>
<dbReference type="Gene3D" id="3.90.550.20">
    <property type="match status" value="1"/>
</dbReference>
<keyword evidence="4" id="KW-0812">Transmembrane</keyword>
<sequence length="480" mass="54509">MAIKRRTVIFFLSLLALFLLGTVAVLSTISFYLRIDLSAYVTEGELLSNGTSHIQTERIPRIIHQTWKTDSLPEHTFDAYTYPIQRADAIRYFVLYHYGGVYIDLDIGCLRSLDPLLQFPVILPKTIPVGVSNDLMFSAKHHPFMEQTIHNLITFDHSYFLNYPTVMFSTGPMFLSAQLGLYTASHPSTPDRPGGDVRILPKPLYGKNAKLEEAPHSFFSHHYGSSWHADDAAFITFLGKWGKVLMWIGVVILVLGTLKLLLQKRNRPKHGELLRRYFAFGRYDVVLPRVYQRDERYQVDFGFITMTEAPTEPSSPISLASDSVSISESSISPISLDSSSFFDHPETSKSFMSRVALKLRRVPQWVVMSVAGSQEPRRRRGRGVLYFLPAIFTLNTSRPTETHIEDNLPLLPTAHSRDTISRRSSSRPGSRPRSPTLQKNNDLDDLVEASTRPPPYEDRSVNRSRGDRSAREGGWNEWST</sequence>
<evidence type="ECO:0000313" key="6">
    <source>
        <dbReference type="Proteomes" id="UP001050691"/>
    </source>
</evidence>
<evidence type="ECO:0000313" key="5">
    <source>
        <dbReference type="EMBL" id="GJJ07480.1"/>
    </source>
</evidence>
<gene>
    <name evidence="5" type="ORF">Clacol_001682</name>
</gene>
<comment type="similarity">
    <text evidence="1">Belongs to the glycosyltransferase 32 family.</text>
</comment>
<dbReference type="InterPro" id="IPR029044">
    <property type="entry name" value="Nucleotide-diphossugar_trans"/>
</dbReference>
<dbReference type="Proteomes" id="UP001050691">
    <property type="component" value="Unassembled WGS sequence"/>
</dbReference>
<accession>A0AAV5A6D9</accession>
<dbReference type="PANTHER" id="PTHR32385">
    <property type="entry name" value="MANNOSYL PHOSPHORYLINOSITOL CERAMIDE SYNTHASE"/>
    <property type="match status" value="1"/>
</dbReference>
<name>A0AAV5A6D9_9AGAM</name>
<dbReference type="SUPFAM" id="SSF53448">
    <property type="entry name" value="Nucleotide-diphospho-sugar transferases"/>
    <property type="match status" value="1"/>
</dbReference>
<keyword evidence="4" id="KW-1133">Transmembrane helix</keyword>
<keyword evidence="4" id="KW-0472">Membrane</keyword>
<feature type="compositionally biased region" description="Low complexity" evidence="3">
    <location>
        <begin position="422"/>
        <end position="435"/>
    </location>
</feature>
<evidence type="ECO:0000256" key="2">
    <source>
        <dbReference type="ARBA" id="ARBA00022679"/>
    </source>
</evidence>
<dbReference type="Pfam" id="PF04488">
    <property type="entry name" value="Gly_transf_sug"/>
    <property type="match status" value="1"/>
</dbReference>
<keyword evidence="2" id="KW-0808">Transferase</keyword>
<evidence type="ECO:0000256" key="4">
    <source>
        <dbReference type="SAM" id="Phobius"/>
    </source>
</evidence>
<evidence type="ECO:0008006" key="7">
    <source>
        <dbReference type="Google" id="ProtNLM"/>
    </source>
</evidence>
<evidence type="ECO:0000256" key="1">
    <source>
        <dbReference type="ARBA" id="ARBA00009003"/>
    </source>
</evidence>
<dbReference type="PANTHER" id="PTHR32385:SF15">
    <property type="entry name" value="INOSITOL PHOSPHOCERAMIDE MANNOSYLTRANSFERASE 1"/>
    <property type="match status" value="1"/>
</dbReference>
<comment type="caution">
    <text evidence="5">The sequence shown here is derived from an EMBL/GenBank/DDBJ whole genome shotgun (WGS) entry which is preliminary data.</text>
</comment>
<feature type="region of interest" description="Disordered" evidence="3">
    <location>
        <begin position="406"/>
        <end position="480"/>
    </location>
</feature>
<keyword evidence="6" id="KW-1185">Reference proteome</keyword>
<proteinExistence type="inferred from homology"/>
<dbReference type="InterPro" id="IPR007577">
    <property type="entry name" value="GlycoTrfase_DXD_sugar-bd_CS"/>
</dbReference>